<dbReference type="EMBL" id="CP101620">
    <property type="protein sequence ID" value="UTY39771.1"/>
    <property type="molecule type" value="Genomic_DNA"/>
</dbReference>
<reference evidence="2" key="1">
    <citation type="submission" date="2022-07" db="EMBL/GenBank/DDBJ databases">
        <title>Faecal culturing of patients with breast cancer.</title>
        <authorList>
            <person name="Teng N.M.Y."/>
            <person name="Kiu R."/>
            <person name="Evans R."/>
            <person name="Baker D.J."/>
            <person name="Zenner C."/>
            <person name="Robinson S.D."/>
            <person name="Hall L.J."/>
        </authorList>
    </citation>
    <scope>NUCLEOTIDE SEQUENCE</scope>
    <source>
        <strain evidence="2">LH1062</strain>
    </source>
</reference>
<evidence type="ECO:0000313" key="2">
    <source>
        <dbReference type="EMBL" id="UTY39771.1"/>
    </source>
</evidence>
<dbReference type="SMART" id="SM00866">
    <property type="entry name" value="UTRA"/>
    <property type="match status" value="1"/>
</dbReference>
<dbReference type="InterPro" id="IPR050679">
    <property type="entry name" value="Bact_HTH_transcr_reg"/>
</dbReference>
<keyword evidence="3" id="KW-1185">Reference proteome</keyword>
<evidence type="ECO:0000259" key="1">
    <source>
        <dbReference type="SMART" id="SM00866"/>
    </source>
</evidence>
<dbReference type="Proteomes" id="UP001060112">
    <property type="component" value="Chromosome"/>
</dbReference>
<dbReference type="InterPro" id="IPR011663">
    <property type="entry name" value="UTRA"/>
</dbReference>
<dbReference type="PANTHER" id="PTHR44846">
    <property type="entry name" value="MANNOSYL-D-GLYCERATE TRANSPORT/METABOLISM SYSTEM REPRESSOR MNGR-RELATED"/>
    <property type="match status" value="1"/>
</dbReference>
<name>A0ABY5I364_9FIRM</name>
<dbReference type="Gene3D" id="3.40.1410.10">
    <property type="entry name" value="Chorismate lyase-like"/>
    <property type="match status" value="1"/>
</dbReference>
<gene>
    <name evidence="2" type="ORF">NMU03_02880</name>
</gene>
<dbReference type="RefSeq" id="WP_290141158.1">
    <property type="nucleotide sequence ID" value="NZ_CP101620.1"/>
</dbReference>
<accession>A0ABY5I364</accession>
<protein>
    <submittedName>
        <fullName evidence="2">UTRA domain-containing protein</fullName>
    </submittedName>
</protein>
<dbReference type="PANTHER" id="PTHR44846:SF1">
    <property type="entry name" value="MANNOSYL-D-GLYCERATE TRANSPORT_METABOLISM SYSTEM REPRESSOR MNGR-RELATED"/>
    <property type="match status" value="1"/>
</dbReference>
<dbReference type="SUPFAM" id="SSF64288">
    <property type="entry name" value="Chorismate lyase-like"/>
    <property type="match status" value="1"/>
</dbReference>
<organism evidence="2 3">
    <name type="scientific">Allocoprobacillus halotolerans</name>
    <dbReference type="NCBI Taxonomy" id="2944914"/>
    <lineage>
        <taxon>Bacteria</taxon>
        <taxon>Bacillati</taxon>
        <taxon>Bacillota</taxon>
        <taxon>Erysipelotrichia</taxon>
        <taxon>Erysipelotrichales</taxon>
        <taxon>Erysipelotrichaceae</taxon>
        <taxon>Allocoprobacillus</taxon>
    </lineage>
</organism>
<dbReference type="Pfam" id="PF07702">
    <property type="entry name" value="UTRA"/>
    <property type="match status" value="1"/>
</dbReference>
<sequence length="122" mass="14102">MAYFFGISANQPVLRLTRQTYIENKPVTHYESYLSPIVPIDDQKDMNGSMYDVLQKSGYPITRVKERLTASIMNAKEKEMFGIHKNEAIINRIRMGYSNDIAIEYTYSKYVATGYELVIDSK</sequence>
<feature type="domain" description="UbiC transcription regulator-associated" evidence="1">
    <location>
        <begin position="1"/>
        <end position="116"/>
    </location>
</feature>
<proteinExistence type="predicted"/>
<dbReference type="InterPro" id="IPR028978">
    <property type="entry name" value="Chorismate_lyase_/UTRA_dom_sf"/>
</dbReference>
<evidence type="ECO:0000313" key="3">
    <source>
        <dbReference type="Proteomes" id="UP001060112"/>
    </source>
</evidence>